<evidence type="ECO:0000313" key="2">
    <source>
        <dbReference type="EMBL" id="AMO54504.1"/>
    </source>
</evidence>
<dbReference type="EMBL" id="CP013251">
    <property type="protein sequence ID" value="AMO54504.1"/>
    <property type="molecule type" value="Genomic_DNA"/>
</dbReference>
<dbReference type="STRING" id="570277.EZMO1_0239"/>
<feature type="transmembrane region" description="Helical" evidence="1">
    <location>
        <begin position="297"/>
        <end position="320"/>
    </location>
</feature>
<proteinExistence type="predicted"/>
<feature type="transmembrane region" description="Helical" evidence="1">
    <location>
        <begin position="327"/>
        <end position="345"/>
    </location>
</feature>
<name>A0A142B6X8_9GAMM</name>
<feature type="transmembrane region" description="Helical" evidence="1">
    <location>
        <begin position="20"/>
        <end position="42"/>
    </location>
</feature>
<feature type="transmembrane region" description="Helical" evidence="1">
    <location>
        <begin position="357"/>
        <end position="385"/>
    </location>
</feature>
<feature type="transmembrane region" description="Helical" evidence="1">
    <location>
        <begin position="48"/>
        <end position="68"/>
    </location>
</feature>
<dbReference type="PANTHER" id="PTHR30199">
    <property type="entry name" value="MFS FAMILY TRANSPORTER, PREDICTED SUBSTRATE BENZOATE"/>
    <property type="match status" value="1"/>
</dbReference>
<reference evidence="2 3" key="1">
    <citation type="journal article" date="2016" name="Front. Microbiol.">
        <title>Genomic Insight into the Host-Endosymbiont Relationship of Endozoicomonas montiporae CL-33(T) with its Coral Host.</title>
        <authorList>
            <person name="Ding J.-Y."/>
            <person name="Shiu J.-H."/>
            <person name="Chen W.-M."/>
            <person name="Chiang Y.-R."/>
            <person name="Tang S.-L."/>
        </authorList>
    </citation>
    <scope>NUCLEOTIDE SEQUENCE [LARGE SCALE GENOMIC DNA]</scope>
    <source>
        <strain evidence="2 3">CL-33</strain>
    </source>
</reference>
<gene>
    <name evidence="2" type="primary">benE</name>
    <name evidence="2" type="ORF">EZMO1_0239</name>
</gene>
<dbReference type="PATRIC" id="fig|570277.3.peg.250"/>
<evidence type="ECO:0000313" key="3">
    <source>
        <dbReference type="Proteomes" id="UP000071065"/>
    </source>
</evidence>
<organism evidence="2 3">
    <name type="scientific">Endozoicomonas montiporae CL-33</name>
    <dbReference type="NCBI Taxonomy" id="570277"/>
    <lineage>
        <taxon>Bacteria</taxon>
        <taxon>Pseudomonadati</taxon>
        <taxon>Pseudomonadota</taxon>
        <taxon>Gammaproteobacteria</taxon>
        <taxon>Oceanospirillales</taxon>
        <taxon>Endozoicomonadaceae</taxon>
        <taxon>Endozoicomonas</taxon>
    </lineage>
</organism>
<feature type="transmembrane region" description="Helical" evidence="1">
    <location>
        <begin position="206"/>
        <end position="230"/>
    </location>
</feature>
<dbReference type="GO" id="GO:0042925">
    <property type="term" value="F:benzoate transmembrane transporter activity"/>
    <property type="evidence" value="ECO:0007669"/>
    <property type="project" value="InterPro"/>
</dbReference>
<keyword evidence="1" id="KW-1133">Transmembrane helix</keyword>
<feature type="transmembrane region" description="Helical" evidence="1">
    <location>
        <begin position="99"/>
        <end position="118"/>
    </location>
</feature>
<sequence>MGEVVHASKILNIRYASAGLTAVVIGYTGSVIIIIQAAMAAGATTEQITSWLLALGIAMGVTSIGFSLRYKIPVLMAWSTPGAAMLIGVVDQYDLTVSIGAFVMTGLMIALTGCFKPVSRMIQSIPQPMATAMLAAIVLPFCMNAFLPAESDFRIFVVMLAAFLLAKRWLPKYVMILLLLAGLGIALWDGVFAAKSLKLTLATPVLVYPEFTLSGFINISIPLYLVTMLSQNLPGMAMLRSYNYSLPLPQILIGSGVTNAMLAPIGGFSVNLAAISAAACMNEDVDADPSLRYRSTIWAGLFYLLAGVWATAVVTLFLALPEAIGQMMAGFAVLGTLLMCLQNAFNDARYHEAALITFLVTVSGVTLFGIGSTLWGLVVGGLFYLNKKKH</sequence>
<dbReference type="InterPro" id="IPR004711">
    <property type="entry name" value="Benzoate_Transporter"/>
</dbReference>
<dbReference type="PANTHER" id="PTHR30199:SF0">
    <property type="entry name" value="INNER MEMBRANE PROTEIN YDCO"/>
    <property type="match status" value="1"/>
</dbReference>
<dbReference type="Proteomes" id="UP000071065">
    <property type="component" value="Chromosome"/>
</dbReference>
<keyword evidence="1" id="KW-0812">Transmembrane</keyword>
<feature type="transmembrane region" description="Helical" evidence="1">
    <location>
        <begin position="177"/>
        <end position="194"/>
    </location>
</feature>
<protein>
    <submittedName>
        <fullName evidence="2">Benzoate transport protein</fullName>
    </submittedName>
</protein>
<feature type="transmembrane region" description="Helical" evidence="1">
    <location>
        <begin position="130"/>
        <end position="147"/>
    </location>
</feature>
<dbReference type="NCBIfam" id="TIGR00843">
    <property type="entry name" value="benE"/>
    <property type="match status" value="1"/>
</dbReference>
<dbReference type="KEGG" id="emp:EZMO1_0239"/>
<dbReference type="Pfam" id="PF03594">
    <property type="entry name" value="BenE"/>
    <property type="match status" value="1"/>
</dbReference>
<dbReference type="GO" id="GO:0005886">
    <property type="term" value="C:plasma membrane"/>
    <property type="evidence" value="ECO:0007669"/>
    <property type="project" value="TreeGrafter"/>
</dbReference>
<evidence type="ECO:0000256" key="1">
    <source>
        <dbReference type="SAM" id="Phobius"/>
    </source>
</evidence>
<accession>A0A142B6X8</accession>
<keyword evidence="1" id="KW-0472">Membrane</keyword>
<dbReference type="AlphaFoldDB" id="A0A142B6X8"/>